<accession>A0ABV6QPY4</accession>
<evidence type="ECO:0000256" key="2">
    <source>
        <dbReference type="ARBA" id="ARBA00022741"/>
    </source>
</evidence>
<dbReference type="EMBL" id="JBHLTC010000028">
    <property type="protein sequence ID" value="MFC0626694.1"/>
    <property type="molecule type" value="Genomic_DNA"/>
</dbReference>
<dbReference type="PROSITE" id="PS50893">
    <property type="entry name" value="ABC_TRANSPORTER_2"/>
    <property type="match status" value="1"/>
</dbReference>
<reference evidence="5 6" key="1">
    <citation type="submission" date="2024-09" db="EMBL/GenBank/DDBJ databases">
        <authorList>
            <person name="Sun Q."/>
            <person name="Mori K."/>
        </authorList>
    </citation>
    <scope>NUCLEOTIDE SEQUENCE [LARGE SCALE GENOMIC DNA]</scope>
    <source>
        <strain evidence="5 6">CGMCC 1.15906</strain>
    </source>
</reference>
<protein>
    <submittedName>
        <fullName evidence="5">ABC transporter ATP-binding protein</fullName>
    </submittedName>
</protein>
<dbReference type="PANTHER" id="PTHR24220">
    <property type="entry name" value="IMPORT ATP-BINDING PROTEIN"/>
    <property type="match status" value="1"/>
</dbReference>
<dbReference type="Pfam" id="PF00005">
    <property type="entry name" value="ABC_tran"/>
    <property type="match status" value="1"/>
</dbReference>
<keyword evidence="6" id="KW-1185">Reference proteome</keyword>
<dbReference type="InterPro" id="IPR003593">
    <property type="entry name" value="AAA+_ATPase"/>
</dbReference>
<dbReference type="CDD" id="cd03255">
    <property type="entry name" value="ABC_MJ0796_LolCDE_FtsE"/>
    <property type="match status" value="1"/>
</dbReference>
<name>A0ABV6QPY4_9ACTN</name>
<dbReference type="InterPro" id="IPR003439">
    <property type="entry name" value="ABC_transporter-like_ATP-bd"/>
</dbReference>
<gene>
    <name evidence="5" type="ORF">ACFFGN_21620</name>
</gene>
<evidence type="ECO:0000259" key="4">
    <source>
        <dbReference type="PROSITE" id="PS50893"/>
    </source>
</evidence>
<evidence type="ECO:0000313" key="6">
    <source>
        <dbReference type="Proteomes" id="UP001589890"/>
    </source>
</evidence>
<dbReference type="Proteomes" id="UP001589890">
    <property type="component" value="Unassembled WGS sequence"/>
</dbReference>
<dbReference type="RefSeq" id="WP_380050599.1">
    <property type="nucleotide sequence ID" value="NZ_JBHLTC010000028.1"/>
</dbReference>
<dbReference type="Gene3D" id="3.40.50.300">
    <property type="entry name" value="P-loop containing nucleotide triphosphate hydrolases"/>
    <property type="match status" value="1"/>
</dbReference>
<keyword evidence="3 5" id="KW-0067">ATP-binding</keyword>
<dbReference type="SUPFAM" id="SSF52540">
    <property type="entry name" value="P-loop containing nucleoside triphosphate hydrolases"/>
    <property type="match status" value="1"/>
</dbReference>
<proteinExistence type="predicted"/>
<keyword evidence="2" id="KW-0547">Nucleotide-binding</keyword>
<feature type="domain" description="ABC transporter" evidence="4">
    <location>
        <begin position="20"/>
        <end position="248"/>
    </location>
</feature>
<evidence type="ECO:0000313" key="5">
    <source>
        <dbReference type="EMBL" id="MFC0626694.1"/>
    </source>
</evidence>
<evidence type="ECO:0000256" key="1">
    <source>
        <dbReference type="ARBA" id="ARBA00022448"/>
    </source>
</evidence>
<dbReference type="InterPro" id="IPR027417">
    <property type="entry name" value="P-loop_NTPase"/>
</dbReference>
<keyword evidence="1" id="KW-0813">Transport</keyword>
<dbReference type="InterPro" id="IPR017911">
    <property type="entry name" value="MacB-like_ATP-bd"/>
</dbReference>
<sequence length="248" mass="26054">MAVQAWQGDKAMVTSATEAIRLIGVHKVFGDVATPVTALSDVTLGVPSGSFTALVGPPGAGKSTLLRCAAGLDRPSRGRIYVDGELLSDGSEAALARFRRKRVGLLFQQSGLQPALTVLQNVILPLRQAGRRVDRRRCQEILGRVGLAGRLDALPDRLTDAQRQRVAIAQALATEPRVIFADEPTAGLDPQGAREILDLLAESVQVYNQTLLLATEDAGIGAYTDSVHSLTAGRLSTPVPADSTAGGG</sequence>
<comment type="caution">
    <text evidence="5">The sequence shown here is derived from an EMBL/GenBank/DDBJ whole genome shotgun (WGS) entry which is preliminary data.</text>
</comment>
<dbReference type="PANTHER" id="PTHR24220:SF685">
    <property type="entry name" value="ABC TRANSPORTER RELATED"/>
    <property type="match status" value="1"/>
</dbReference>
<dbReference type="GO" id="GO:0005524">
    <property type="term" value="F:ATP binding"/>
    <property type="evidence" value="ECO:0007669"/>
    <property type="project" value="UniProtKB-KW"/>
</dbReference>
<dbReference type="SMART" id="SM00382">
    <property type="entry name" value="AAA"/>
    <property type="match status" value="1"/>
</dbReference>
<evidence type="ECO:0000256" key="3">
    <source>
        <dbReference type="ARBA" id="ARBA00022840"/>
    </source>
</evidence>
<dbReference type="InterPro" id="IPR015854">
    <property type="entry name" value="ABC_transpr_LolD-like"/>
</dbReference>
<organism evidence="5 6">
    <name type="scientific">Kribbella deserti</name>
    <dbReference type="NCBI Taxonomy" id="1926257"/>
    <lineage>
        <taxon>Bacteria</taxon>
        <taxon>Bacillati</taxon>
        <taxon>Actinomycetota</taxon>
        <taxon>Actinomycetes</taxon>
        <taxon>Propionibacteriales</taxon>
        <taxon>Kribbellaceae</taxon>
        <taxon>Kribbella</taxon>
    </lineage>
</organism>